<keyword evidence="3" id="KW-0547">Nucleotide-binding</keyword>
<proteinExistence type="predicted"/>
<evidence type="ECO:0000256" key="6">
    <source>
        <dbReference type="ARBA" id="ARBA00023136"/>
    </source>
</evidence>
<gene>
    <name evidence="9" type="primary">apxIB</name>
    <name evidence="10" type="ORF">ERS852481_00838</name>
    <name evidence="9" type="ORF">ERS852574_00800</name>
</gene>
<organism evidence="9 12">
    <name type="scientific">Coprococcus comes</name>
    <dbReference type="NCBI Taxonomy" id="410072"/>
    <lineage>
        <taxon>Bacteria</taxon>
        <taxon>Bacillati</taxon>
        <taxon>Bacillota</taxon>
        <taxon>Clostridia</taxon>
        <taxon>Lachnospirales</taxon>
        <taxon>Lachnospiraceae</taxon>
        <taxon>Coprococcus</taxon>
    </lineage>
</organism>
<dbReference type="GO" id="GO:0016887">
    <property type="term" value="F:ATP hydrolysis activity"/>
    <property type="evidence" value="ECO:0007669"/>
    <property type="project" value="InterPro"/>
</dbReference>
<dbReference type="STRING" id="410072.ERS852525_00536"/>
<keyword evidence="2 7" id="KW-0812">Transmembrane</keyword>
<dbReference type="EMBL" id="CYZK01000004">
    <property type="protein sequence ID" value="CUN80559.1"/>
    <property type="molecule type" value="Genomic_DNA"/>
</dbReference>
<dbReference type="RefSeq" id="WP_055155870.1">
    <property type="nucleotide sequence ID" value="NZ_CYXR01000004.1"/>
</dbReference>
<feature type="domain" description="ABC transporter" evidence="8">
    <location>
        <begin position="342"/>
        <end position="564"/>
    </location>
</feature>
<protein>
    <submittedName>
        <fullName evidence="9">RTX-I toxin determinant B</fullName>
    </submittedName>
</protein>
<feature type="transmembrane region" description="Helical" evidence="7">
    <location>
        <begin position="61"/>
        <end position="79"/>
    </location>
</feature>
<sequence length="572" mass="64797">MKFNCKHTVVAKCLKLGAEMMPKHFAGMIFVHLFLAVLPVFGIQISRRIYQLAEKSVLSDYQVLTLLLPVLLYGAYLFLMKSYTIYYERVIVQFGGLLEFEKKTKLILHEKCGKIAMRYYEMPSFYNRLWEAKVASINVYRVVECVITLSGAVLSIVLLSGYASIIHSSFSLLIVLAAIPALFGNVSEAILKSRRRTQLAALAKEEKDRKECTTDIRYTKERIVYESSDFLIQKWKTSSRKLREKEYEVEMQVLKIRTFLMFLNVAATAGVYVLAGYLFFQRKIDYPAFMVAVSATFQLQNQYAQLFSDLGAFSQFCLMVKPFFLFLDTENETQRIASTGKIAFHHAGFTYPTGKEPVLHDLNFTIHAGEKIAIVGVNGAGKTTLSKLLAGLLVVTEGKNEGVLADTPSVMFQEYQQYALTLLENLAPQELELKNPVLAEELLTELNLSQIAKNEILGREFGKVDLSGGQWQKLAMARAFYHGGTFFLLDEPTSAIDPLYEKELNDLIFRRIGNDSTLIIISHRLSIAKMADRVLVLDHGTIAEQGKHEELLANSDSLYQKLWNAQLSWYGE</sequence>
<dbReference type="AlphaFoldDB" id="A0A173RRF7"/>
<name>A0A173RRF7_9FIRM</name>
<evidence type="ECO:0000256" key="7">
    <source>
        <dbReference type="SAM" id="Phobius"/>
    </source>
</evidence>
<dbReference type="InterPro" id="IPR039421">
    <property type="entry name" value="Type_1_exporter"/>
</dbReference>
<dbReference type="EMBL" id="CYXR01000004">
    <property type="protein sequence ID" value="CUM80326.1"/>
    <property type="molecule type" value="Genomic_DNA"/>
</dbReference>
<dbReference type="SUPFAM" id="SSF90123">
    <property type="entry name" value="ABC transporter transmembrane region"/>
    <property type="match status" value="1"/>
</dbReference>
<dbReference type="InterPro" id="IPR003439">
    <property type="entry name" value="ABC_transporter-like_ATP-bd"/>
</dbReference>
<dbReference type="InterPro" id="IPR027417">
    <property type="entry name" value="P-loop_NTPase"/>
</dbReference>
<dbReference type="InterPro" id="IPR003593">
    <property type="entry name" value="AAA+_ATPase"/>
</dbReference>
<dbReference type="PANTHER" id="PTHR43394">
    <property type="entry name" value="ATP-DEPENDENT PERMEASE MDL1, MITOCHONDRIAL"/>
    <property type="match status" value="1"/>
</dbReference>
<evidence type="ECO:0000259" key="8">
    <source>
        <dbReference type="PROSITE" id="PS50893"/>
    </source>
</evidence>
<evidence type="ECO:0000313" key="10">
    <source>
        <dbReference type="EMBL" id="CUN80559.1"/>
    </source>
</evidence>
<dbReference type="Pfam" id="PF00005">
    <property type="entry name" value="ABC_tran"/>
    <property type="match status" value="1"/>
</dbReference>
<dbReference type="PROSITE" id="PS50893">
    <property type="entry name" value="ABC_TRANSPORTER_2"/>
    <property type="match status" value="1"/>
</dbReference>
<evidence type="ECO:0000256" key="5">
    <source>
        <dbReference type="ARBA" id="ARBA00022989"/>
    </source>
</evidence>
<dbReference type="PANTHER" id="PTHR43394:SF1">
    <property type="entry name" value="ATP-BINDING CASSETTE SUB-FAMILY B MEMBER 10, MITOCHONDRIAL"/>
    <property type="match status" value="1"/>
</dbReference>
<dbReference type="GO" id="GO:0015421">
    <property type="term" value="F:ABC-type oligopeptide transporter activity"/>
    <property type="evidence" value="ECO:0007669"/>
    <property type="project" value="TreeGrafter"/>
</dbReference>
<reference evidence="11 12" key="1">
    <citation type="submission" date="2015-09" db="EMBL/GenBank/DDBJ databases">
        <authorList>
            <consortium name="Pathogen Informatics"/>
        </authorList>
    </citation>
    <scope>NUCLEOTIDE SEQUENCE [LARGE SCALE GENOMIC DNA]</scope>
    <source>
        <strain evidence="10 11">2789STDY5834866</strain>
        <strain evidence="9 12">2789STDY5834962</strain>
    </source>
</reference>
<feature type="transmembrane region" description="Helical" evidence="7">
    <location>
        <begin position="259"/>
        <end position="280"/>
    </location>
</feature>
<feature type="transmembrane region" description="Helical" evidence="7">
    <location>
        <begin position="138"/>
        <end position="159"/>
    </location>
</feature>
<dbReference type="PaxDb" id="410072-ERS852525_00536"/>
<dbReference type="SUPFAM" id="SSF52540">
    <property type="entry name" value="P-loop containing nucleoside triphosphate hydrolases"/>
    <property type="match status" value="1"/>
</dbReference>
<accession>A0A173RRF7</accession>
<dbReference type="GO" id="GO:0005524">
    <property type="term" value="F:ATP binding"/>
    <property type="evidence" value="ECO:0007669"/>
    <property type="project" value="UniProtKB-KW"/>
</dbReference>
<dbReference type="InterPro" id="IPR036640">
    <property type="entry name" value="ABC1_TM_sf"/>
</dbReference>
<dbReference type="PROSITE" id="PS00211">
    <property type="entry name" value="ABC_TRANSPORTER_1"/>
    <property type="match status" value="1"/>
</dbReference>
<evidence type="ECO:0000313" key="9">
    <source>
        <dbReference type="EMBL" id="CUM80326.1"/>
    </source>
</evidence>
<dbReference type="Proteomes" id="UP000095727">
    <property type="component" value="Unassembled WGS sequence"/>
</dbReference>
<dbReference type="InterPro" id="IPR017871">
    <property type="entry name" value="ABC_transporter-like_CS"/>
</dbReference>
<feature type="transmembrane region" description="Helical" evidence="7">
    <location>
        <begin position="165"/>
        <end position="186"/>
    </location>
</feature>
<feature type="transmembrane region" description="Helical" evidence="7">
    <location>
        <begin position="25"/>
        <end position="46"/>
    </location>
</feature>
<dbReference type="GO" id="GO:0005886">
    <property type="term" value="C:plasma membrane"/>
    <property type="evidence" value="ECO:0007669"/>
    <property type="project" value="UniProtKB-SubCell"/>
</dbReference>
<evidence type="ECO:0000313" key="12">
    <source>
        <dbReference type="Proteomes" id="UP000095727"/>
    </source>
</evidence>
<evidence type="ECO:0000256" key="3">
    <source>
        <dbReference type="ARBA" id="ARBA00022741"/>
    </source>
</evidence>
<keyword evidence="5 7" id="KW-1133">Transmembrane helix</keyword>
<dbReference type="CDD" id="cd03228">
    <property type="entry name" value="ABCC_MRP_Like"/>
    <property type="match status" value="1"/>
</dbReference>
<comment type="subcellular location">
    <subcellularLocation>
        <location evidence="1">Cell membrane</location>
        <topology evidence="1">Multi-pass membrane protein</topology>
    </subcellularLocation>
</comment>
<dbReference type="Gene3D" id="3.40.50.300">
    <property type="entry name" value="P-loop containing nucleotide triphosphate hydrolases"/>
    <property type="match status" value="1"/>
</dbReference>
<evidence type="ECO:0000256" key="1">
    <source>
        <dbReference type="ARBA" id="ARBA00004651"/>
    </source>
</evidence>
<evidence type="ECO:0000313" key="11">
    <source>
        <dbReference type="Proteomes" id="UP000095362"/>
    </source>
</evidence>
<evidence type="ECO:0000256" key="2">
    <source>
        <dbReference type="ARBA" id="ARBA00022692"/>
    </source>
</evidence>
<dbReference type="Proteomes" id="UP000095362">
    <property type="component" value="Unassembled WGS sequence"/>
</dbReference>
<keyword evidence="4" id="KW-0067">ATP-binding</keyword>
<dbReference type="SMART" id="SM00382">
    <property type="entry name" value="AAA"/>
    <property type="match status" value="1"/>
</dbReference>
<dbReference type="Gene3D" id="1.20.1560.10">
    <property type="entry name" value="ABC transporter type 1, transmembrane domain"/>
    <property type="match status" value="1"/>
</dbReference>
<evidence type="ECO:0000256" key="4">
    <source>
        <dbReference type="ARBA" id="ARBA00022840"/>
    </source>
</evidence>
<keyword evidence="6 7" id="KW-0472">Membrane</keyword>